<proteinExistence type="predicted"/>
<dbReference type="SUPFAM" id="SSF52151">
    <property type="entry name" value="FabD/lysophospholipase-like"/>
    <property type="match status" value="1"/>
</dbReference>
<dbReference type="InterPro" id="IPR016035">
    <property type="entry name" value="Acyl_Trfase/lysoPLipase"/>
</dbReference>
<accession>E8KEH5</accession>
<dbReference type="EMBL" id="AEVG01000017">
    <property type="protein sequence ID" value="EFX92721.1"/>
    <property type="molecule type" value="Genomic_DNA"/>
</dbReference>
<gene>
    <name evidence="1" type="ORF">HMPREF0027_0242</name>
</gene>
<dbReference type="Proteomes" id="UP000005467">
    <property type="component" value="Unassembled WGS sequence"/>
</dbReference>
<dbReference type="AlphaFoldDB" id="E8KEH5"/>
<dbReference type="Gene3D" id="3.40.1090.10">
    <property type="entry name" value="Cytosolic phospholipase A2 catalytic domain"/>
    <property type="match status" value="1"/>
</dbReference>
<organism evidence="1 2">
    <name type="scientific">Actinobacillus ureae ATCC 25976</name>
    <dbReference type="NCBI Taxonomy" id="887324"/>
    <lineage>
        <taxon>Bacteria</taxon>
        <taxon>Pseudomonadati</taxon>
        <taxon>Pseudomonadota</taxon>
        <taxon>Gammaproteobacteria</taxon>
        <taxon>Pasteurellales</taxon>
        <taxon>Pasteurellaceae</taxon>
        <taxon>Actinobacillus</taxon>
    </lineage>
</organism>
<keyword evidence="2" id="KW-1185">Reference proteome</keyword>
<evidence type="ECO:0000313" key="1">
    <source>
        <dbReference type="EMBL" id="EFX92721.1"/>
    </source>
</evidence>
<evidence type="ECO:0000313" key="2">
    <source>
        <dbReference type="Proteomes" id="UP000005467"/>
    </source>
</evidence>
<sequence length="103" mass="11848">MFVEFYFVYSINIEPNLFITYNSGVSEEKIMKVGLVLEGGAMRGMFTAGVLDVFLDEQLELQTVPLSRLEKILQNYNKCMTLVLRSNQLPLYVSLWRLSPVSF</sequence>
<dbReference type="HOGENOM" id="CLU_2257706_0_0_6"/>
<protein>
    <recommendedName>
        <fullName evidence="3">PNPLA domain-containing protein</fullName>
    </recommendedName>
</protein>
<comment type="caution">
    <text evidence="1">The sequence shown here is derived from an EMBL/GenBank/DDBJ whole genome shotgun (WGS) entry which is preliminary data.</text>
</comment>
<reference evidence="1 2" key="1">
    <citation type="submission" date="2011-01" db="EMBL/GenBank/DDBJ databases">
        <authorList>
            <person name="Muzny D."/>
            <person name="Qin X."/>
            <person name="Deng J."/>
            <person name="Jiang H."/>
            <person name="Liu Y."/>
            <person name="Qu J."/>
            <person name="Song X.-Z."/>
            <person name="Zhang L."/>
            <person name="Thornton R."/>
            <person name="Coyle M."/>
            <person name="Francisco L."/>
            <person name="Jackson L."/>
            <person name="Javaid M."/>
            <person name="Korchina V."/>
            <person name="Kovar C."/>
            <person name="Mata R."/>
            <person name="Mathew T."/>
            <person name="Ngo R."/>
            <person name="Nguyen L."/>
            <person name="Nguyen N."/>
            <person name="Okwuonu G."/>
            <person name="Ongeri F."/>
            <person name="Pham C."/>
            <person name="Simmons D."/>
            <person name="Wilczek-Boney K."/>
            <person name="Hale W."/>
            <person name="Jakkamsetti A."/>
            <person name="Pham P."/>
            <person name="Ruth R."/>
            <person name="San Lucas F."/>
            <person name="Warren J."/>
            <person name="Zhang J."/>
            <person name="Zhao Z."/>
            <person name="Zhou C."/>
            <person name="Zhu D."/>
            <person name="Lee S."/>
            <person name="Bess C."/>
            <person name="Blankenburg K."/>
            <person name="Forbes L."/>
            <person name="Fu Q."/>
            <person name="Gubbala S."/>
            <person name="Hirani K."/>
            <person name="Jayaseelan J.C."/>
            <person name="Lara F."/>
            <person name="Munidasa M."/>
            <person name="Palculict T."/>
            <person name="Patil S."/>
            <person name="Pu L.-L."/>
            <person name="Saada N."/>
            <person name="Tang L."/>
            <person name="Weissenberger G."/>
            <person name="Zhu Y."/>
            <person name="Hemphill L."/>
            <person name="Shang Y."/>
            <person name="Youmans B."/>
            <person name="Ayvaz T."/>
            <person name="Ross M."/>
            <person name="Santibanez J."/>
            <person name="Aqrawi P."/>
            <person name="Gross S."/>
            <person name="Joshi V."/>
            <person name="Fowler G."/>
            <person name="Nazareth L."/>
            <person name="Reid J."/>
            <person name="Worley K."/>
            <person name="Petrosino J."/>
            <person name="Highlander S."/>
            <person name="Gibbs R."/>
        </authorList>
    </citation>
    <scope>NUCLEOTIDE SEQUENCE [LARGE SCALE GENOMIC DNA]</scope>
    <source>
        <strain evidence="1 2">ATCC 25976</strain>
    </source>
</reference>
<evidence type="ECO:0008006" key="3">
    <source>
        <dbReference type="Google" id="ProtNLM"/>
    </source>
</evidence>
<name>E8KEH5_9PAST</name>